<feature type="compositionally biased region" description="Low complexity" evidence="1">
    <location>
        <begin position="1"/>
        <end position="17"/>
    </location>
</feature>
<evidence type="ECO:0000256" key="1">
    <source>
        <dbReference type="SAM" id="MobiDB-lite"/>
    </source>
</evidence>
<accession>A0A8H7IWZ1</accession>
<evidence type="ECO:0000313" key="2">
    <source>
        <dbReference type="EMBL" id="KAF9692402.1"/>
    </source>
</evidence>
<sequence length="159" mass="18202">MPKKSSTTTTQTTSRQSHNARRPVDEETDEDIHANCMDTADEVEDDEFDASQATEYQKLIIQGLSDQKKRHIFNKKKVKETYDTTKTDLQDGINKLFDEHEDQSNTVHHAQLARLAELLILKDSLESQMAVKLAELRARYDTHSQELCAAVDARIKDLK</sequence>
<comment type="caution">
    <text evidence="2">The sequence shown here is derived from an EMBL/GenBank/DDBJ whole genome shotgun (WGS) entry which is preliminary data.</text>
</comment>
<feature type="region of interest" description="Disordered" evidence="1">
    <location>
        <begin position="1"/>
        <end position="49"/>
    </location>
</feature>
<gene>
    <name evidence="2" type="ORF">EKO04_009399</name>
</gene>
<dbReference type="EMBL" id="RZGK01000018">
    <property type="protein sequence ID" value="KAF9692402.1"/>
    <property type="molecule type" value="Genomic_DNA"/>
</dbReference>
<proteinExistence type="predicted"/>
<dbReference type="AlphaFoldDB" id="A0A8H7IWZ1"/>
<organism evidence="2 3">
    <name type="scientific">Ascochyta lentis</name>
    <dbReference type="NCBI Taxonomy" id="205686"/>
    <lineage>
        <taxon>Eukaryota</taxon>
        <taxon>Fungi</taxon>
        <taxon>Dikarya</taxon>
        <taxon>Ascomycota</taxon>
        <taxon>Pezizomycotina</taxon>
        <taxon>Dothideomycetes</taxon>
        <taxon>Pleosporomycetidae</taxon>
        <taxon>Pleosporales</taxon>
        <taxon>Pleosporineae</taxon>
        <taxon>Didymellaceae</taxon>
        <taxon>Ascochyta</taxon>
    </lineage>
</organism>
<feature type="compositionally biased region" description="Acidic residues" evidence="1">
    <location>
        <begin position="39"/>
        <end position="49"/>
    </location>
</feature>
<dbReference type="OrthoDB" id="3747906at2759"/>
<protein>
    <submittedName>
        <fullName evidence="2">Uncharacterized protein</fullName>
    </submittedName>
</protein>
<reference evidence="2" key="2">
    <citation type="submission" date="2020-09" db="EMBL/GenBank/DDBJ databases">
        <title>Reference genome assembly for Australian Ascochyta lentis isolate Al4.</title>
        <authorList>
            <person name="Lee R.C."/>
            <person name="Farfan-Caceres L.M."/>
            <person name="Debler J.W."/>
            <person name="Williams A.H."/>
            <person name="Henares B.M."/>
        </authorList>
    </citation>
    <scope>NUCLEOTIDE SEQUENCE</scope>
    <source>
        <strain evidence="2">Al4</strain>
    </source>
</reference>
<name>A0A8H7IWZ1_9PLEO</name>
<reference evidence="2" key="1">
    <citation type="submission" date="2018-12" db="EMBL/GenBank/DDBJ databases">
        <authorList>
            <person name="Syme R.A."/>
            <person name="Farfan-Caceres L."/>
            <person name="Lichtenzveig J."/>
        </authorList>
    </citation>
    <scope>NUCLEOTIDE SEQUENCE</scope>
    <source>
        <strain evidence="2">Al4</strain>
    </source>
</reference>
<dbReference type="Proteomes" id="UP000651452">
    <property type="component" value="Unassembled WGS sequence"/>
</dbReference>
<evidence type="ECO:0000313" key="3">
    <source>
        <dbReference type="Proteomes" id="UP000651452"/>
    </source>
</evidence>
<keyword evidence="3" id="KW-1185">Reference proteome</keyword>